<evidence type="ECO:0000313" key="2">
    <source>
        <dbReference type="Proteomes" id="UP000600071"/>
    </source>
</evidence>
<sequence>MRQHIVIWTSQPRLAGALVELARLMGISYTIPHGRVTCSGNMLVVADPSTIESVKESCDRTLVIDTHTGSLITHLLDVVKAIRGRVYEAIVGIDVGFSRLAYVVLSAGAVIYSGFEPLDSQQLISSICIASKRHPELTVAIGSSPAILDRALGIMEMLEVCNTRVYLVDEYRSNRTPLLGIKGIERLGSDDLHAAAAIALRVYMNGHRRRGQH</sequence>
<dbReference type="EMBL" id="DQVR01000053">
    <property type="protein sequence ID" value="HIQ23891.1"/>
    <property type="molecule type" value="Genomic_DNA"/>
</dbReference>
<accession>A0A832ZU20</accession>
<gene>
    <name evidence="1" type="ORF">EYH50_02450</name>
</gene>
<protein>
    <submittedName>
        <fullName evidence="1">Uncharacterized protein</fullName>
    </submittedName>
</protein>
<organism evidence="1 2">
    <name type="scientific">Pyrodictium delaneyi</name>
    <dbReference type="NCBI Taxonomy" id="1273541"/>
    <lineage>
        <taxon>Archaea</taxon>
        <taxon>Thermoproteota</taxon>
        <taxon>Thermoprotei</taxon>
        <taxon>Desulfurococcales</taxon>
        <taxon>Pyrodictiaceae</taxon>
        <taxon>Pyrodictium</taxon>
    </lineage>
</organism>
<comment type="caution">
    <text evidence="1">The sequence shown here is derived from an EMBL/GenBank/DDBJ whole genome shotgun (WGS) entry which is preliminary data.</text>
</comment>
<evidence type="ECO:0000313" key="1">
    <source>
        <dbReference type="EMBL" id="HIQ23891.1"/>
    </source>
</evidence>
<name>A0A832ZU20_9CREN</name>
<reference evidence="1" key="1">
    <citation type="journal article" date="2020" name="ISME J.">
        <title>Gammaproteobacteria mediating utilization of methyl-, sulfur- and petroleum organic compounds in deep ocean hydrothermal plumes.</title>
        <authorList>
            <person name="Zhou Z."/>
            <person name="Liu Y."/>
            <person name="Pan J."/>
            <person name="Cron B.R."/>
            <person name="Toner B.M."/>
            <person name="Anantharaman K."/>
            <person name="Breier J.A."/>
            <person name="Dick G.J."/>
            <person name="Li M."/>
        </authorList>
    </citation>
    <scope>NUCLEOTIDE SEQUENCE</scope>
    <source>
        <strain evidence="1">SZUA-1523</strain>
    </source>
</reference>
<dbReference type="AlphaFoldDB" id="A0A832ZU20"/>
<proteinExistence type="predicted"/>
<dbReference type="Proteomes" id="UP000600071">
    <property type="component" value="Unassembled WGS sequence"/>
</dbReference>